<evidence type="ECO:0000313" key="1">
    <source>
        <dbReference type="EMBL" id="PFH61571.1"/>
    </source>
</evidence>
<reference evidence="1 2" key="2">
    <citation type="journal article" date="2017" name="Sci. Rep.">
        <title>Ant-infecting Ophiocordyceps genomes reveal a high diversity of potential behavioral manipulation genes and a possible major role for enterotoxins.</title>
        <authorList>
            <person name="de Bekker C."/>
            <person name="Ohm R.A."/>
            <person name="Evans H.C."/>
            <person name="Brachmann A."/>
            <person name="Hughes D.P."/>
        </authorList>
    </citation>
    <scope>NUCLEOTIDE SEQUENCE [LARGE SCALE GENOMIC DNA]</scope>
    <source>
        <strain evidence="1 2">SC16a</strain>
    </source>
</reference>
<evidence type="ECO:0000313" key="2">
    <source>
        <dbReference type="Proteomes" id="UP000037136"/>
    </source>
</evidence>
<gene>
    <name evidence="1" type="ORF">XA68_16994</name>
</gene>
<sequence>MGLRPRAPSTASRDLSTKLGLWGEAFPFRTSTSLLSSFFLFATHIPIPHLSLSSSSSLQIPVNEENAALKTTQT</sequence>
<reference evidence="1 2" key="1">
    <citation type="journal article" date="2015" name="BMC Genomics">
        <title>Gene expression during zombie ant biting behavior reflects the complexity underlying fungal parasitic behavioral manipulation.</title>
        <authorList>
            <person name="de Bekker C."/>
            <person name="Ohm R.A."/>
            <person name="Loreto R.G."/>
            <person name="Sebastian A."/>
            <person name="Albert I."/>
            <person name="Merrow M."/>
            <person name="Brachmann A."/>
            <person name="Hughes D.P."/>
        </authorList>
    </citation>
    <scope>NUCLEOTIDE SEQUENCE [LARGE SCALE GENOMIC DNA]</scope>
    <source>
        <strain evidence="1 2">SC16a</strain>
    </source>
</reference>
<accession>A0A2A9PKL0</accession>
<protein>
    <submittedName>
        <fullName evidence="1">Uncharacterized protein</fullName>
    </submittedName>
</protein>
<name>A0A2A9PKL0_OPHUN</name>
<proteinExistence type="predicted"/>
<organism evidence="1 2">
    <name type="scientific">Ophiocordyceps unilateralis</name>
    <name type="common">Zombie-ant fungus</name>
    <name type="synonym">Torrubia unilateralis</name>
    <dbReference type="NCBI Taxonomy" id="268505"/>
    <lineage>
        <taxon>Eukaryota</taxon>
        <taxon>Fungi</taxon>
        <taxon>Dikarya</taxon>
        <taxon>Ascomycota</taxon>
        <taxon>Pezizomycotina</taxon>
        <taxon>Sordariomycetes</taxon>
        <taxon>Hypocreomycetidae</taxon>
        <taxon>Hypocreales</taxon>
        <taxon>Ophiocordycipitaceae</taxon>
        <taxon>Ophiocordyceps</taxon>
    </lineage>
</organism>
<dbReference type="EMBL" id="LAZP02000065">
    <property type="protein sequence ID" value="PFH61571.1"/>
    <property type="molecule type" value="Genomic_DNA"/>
</dbReference>
<dbReference type="Proteomes" id="UP000037136">
    <property type="component" value="Unassembled WGS sequence"/>
</dbReference>
<dbReference type="AlphaFoldDB" id="A0A2A9PKL0"/>
<comment type="caution">
    <text evidence="1">The sequence shown here is derived from an EMBL/GenBank/DDBJ whole genome shotgun (WGS) entry which is preliminary data.</text>
</comment>
<keyword evidence="2" id="KW-1185">Reference proteome</keyword>